<dbReference type="PANTHER" id="PTHR43841:SF3">
    <property type="entry name" value="(3R)-HYDROXYACYL-ACP DEHYDRATASE SUBUNIT HADB"/>
    <property type="match status" value="1"/>
</dbReference>
<gene>
    <name evidence="2" type="ORF">LCGC14_0321490</name>
</gene>
<evidence type="ECO:0000259" key="1">
    <source>
        <dbReference type="Pfam" id="PF01575"/>
    </source>
</evidence>
<reference evidence="2" key="1">
    <citation type="journal article" date="2015" name="Nature">
        <title>Complex archaea that bridge the gap between prokaryotes and eukaryotes.</title>
        <authorList>
            <person name="Spang A."/>
            <person name="Saw J.H."/>
            <person name="Jorgensen S.L."/>
            <person name="Zaremba-Niedzwiedzka K."/>
            <person name="Martijn J."/>
            <person name="Lind A.E."/>
            <person name="van Eijk R."/>
            <person name="Schleper C."/>
            <person name="Guy L."/>
            <person name="Ettema T.J."/>
        </authorList>
    </citation>
    <scope>NUCLEOTIDE SEQUENCE</scope>
</reference>
<dbReference type="AlphaFoldDB" id="A0A0F9TIU5"/>
<organism evidence="2">
    <name type="scientific">marine sediment metagenome</name>
    <dbReference type="NCBI Taxonomy" id="412755"/>
    <lineage>
        <taxon>unclassified sequences</taxon>
        <taxon>metagenomes</taxon>
        <taxon>ecological metagenomes</taxon>
    </lineage>
</organism>
<dbReference type="PANTHER" id="PTHR43841">
    <property type="entry name" value="3-HYDROXYACYL-THIOESTER DEHYDRATASE HTDX-RELATED"/>
    <property type="match status" value="1"/>
</dbReference>
<dbReference type="GO" id="GO:0006633">
    <property type="term" value="P:fatty acid biosynthetic process"/>
    <property type="evidence" value="ECO:0007669"/>
    <property type="project" value="InterPro"/>
</dbReference>
<dbReference type="InterPro" id="IPR029069">
    <property type="entry name" value="HotDog_dom_sf"/>
</dbReference>
<sequence length="291" mass="32728">MPDTLVYRNTPPALLPLYAKALMPKKPPSDTDIAIPTICAELLCAHSDRKELRQYERVCGFRPGHHMPITWPHILAFPLHLKLLTEKAFPLPLLGLVHLRNTITQHRPMGLGEVLTLNVCLGHQERTHRGIEFDLITTASSAGTMVWTETSSMLFRQPHEHEKPAAKTAPPPLDYFPNTVEIQARESIGRQYARISGDSNPIHMHALSARMFGFPKAIAHGMWSKANVLAILEQQSGWQSGPLRVTCQFKTPLFIPGNAQLNWQTGKKVWDYQLLNARGDAPHLSGRIDWL</sequence>
<feature type="domain" description="MaoC-like" evidence="1">
    <location>
        <begin position="181"/>
        <end position="269"/>
    </location>
</feature>
<dbReference type="EMBL" id="LAZR01000218">
    <property type="protein sequence ID" value="KKN81195.1"/>
    <property type="molecule type" value="Genomic_DNA"/>
</dbReference>
<protein>
    <recommendedName>
        <fullName evidence="1">MaoC-like domain-containing protein</fullName>
    </recommendedName>
</protein>
<dbReference type="Gene3D" id="3.10.129.10">
    <property type="entry name" value="Hotdog Thioesterase"/>
    <property type="match status" value="1"/>
</dbReference>
<evidence type="ECO:0000313" key="2">
    <source>
        <dbReference type="EMBL" id="KKN81195.1"/>
    </source>
</evidence>
<dbReference type="SUPFAM" id="SSF54637">
    <property type="entry name" value="Thioesterase/thiol ester dehydrase-isomerase"/>
    <property type="match status" value="2"/>
</dbReference>
<proteinExistence type="predicted"/>
<dbReference type="GO" id="GO:0004312">
    <property type="term" value="F:fatty acid synthase activity"/>
    <property type="evidence" value="ECO:0007669"/>
    <property type="project" value="InterPro"/>
</dbReference>
<accession>A0A0F9TIU5</accession>
<dbReference type="PRINTS" id="PR01483">
    <property type="entry name" value="FASYNTHASE"/>
</dbReference>
<dbReference type="InterPro" id="IPR003965">
    <property type="entry name" value="Fatty_acid_synthase"/>
</dbReference>
<dbReference type="Pfam" id="PF01575">
    <property type="entry name" value="MaoC_dehydratas"/>
    <property type="match status" value="1"/>
</dbReference>
<comment type="caution">
    <text evidence="2">The sequence shown here is derived from an EMBL/GenBank/DDBJ whole genome shotgun (WGS) entry which is preliminary data.</text>
</comment>
<dbReference type="InterPro" id="IPR002539">
    <property type="entry name" value="MaoC-like_dom"/>
</dbReference>
<dbReference type="GO" id="GO:0005835">
    <property type="term" value="C:fatty acid synthase complex"/>
    <property type="evidence" value="ECO:0007669"/>
    <property type="project" value="InterPro"/>
</dbReference>
<name>A0A0F9TIU5_9ZZZZ</name>